<protein>
    <recommendedName>
        <fullName evidence="3">DNA topoisomerase</fullName>
        <ecNumber evidence="3">5.6.2.1</ecNumber>
    </recommendedName>
</protein>
<dbReference type="InterPro" id="IPR013497">
    <property type="entry name" value="Topo_IA_cen"/>
</dbReference>
<dbReference type="PANTHER" id="PTHR42785:SF1">
    <property type="entry name" value="DNA TOPOISOMERASE"/>
    <property type="match status" value="1"/>
</dbReference>
<dbReference type="InterPro" id="IPR013825">
    <property type="entry name" value="Topo_IA_cen_sub2"/>
</dbReference>
<dbReference type="Gene3D" id="2.70.20.10">
    <property type="entry name" value="Topoisomerase I, domain 3"/>
    <property type="match status" value="1"/>
</dbReference>
<evidence type="ECO:0000256" key="6">
    <source>
        <dbReference type="ARBA" id="ARBA00023235"/>
    </source>
</evidence>
<dbReference type="Pfam" id="PF01131">
    <property type="entry name" value="Topoisom_bac"/>
    <property type="match status" value="1"/>
</dbReference>
<dbReference type="InterPro" id="IPR006171">
    <property type="entry name" value="TOPRIM_dom"/>
</dbReference>
<accession>A0A6C0L3H8</accession>
<evidence type="ECO:0000259" key="7">
    <source>
        <dbReference type="PROSITE" id="PS50880"/>
    </source>
</evidence>
<evidence type="ECO:0000313" key="9">
    <source>
        <dbReference type="EMBL" id="QHU23410.1"/>
    </source>
</evidence>
<name>A0A6C0L3H8_9ZZZZ</name>
<dbReference type="PROSITE" id="PS50880">
    <property type="entry name" value="TOPRIM"/>
    <property type="match status" value="1"/>
</dbReference>
<dbReference type="InterPro" id="IPR000380">
    <property type="entry name" value="Topo_IA"/>
</dbReference>
<dbReference type="SMART" id="SM00437">
    <property type="entry name" value="TOP1Ac"/>
    <property type="match status" value="1"/>
</dbReference>
<evidence type="ECO:0000256" key="1">
    <source>
        <dbReference type="ARBA" id="ARBA00000213"/>
    </source>
</evidence>
<dbReference type="EC" id="5.6.2.1" evidence="3"/>
<dbReference type="InterPro" id="IPR013824">
    <property type="entry name" value="Topo_IA_cen_sub1"/>
</dbReference>
<keyword evidence="5" id="KW-0238">DNA-binding</keyword>
<dbReference type="Gene3D" id="1.10.460.10">
    <property type="entry name" value="Topoisomerase I, domain 2"/>
    <property type="match status" value="2"/>
</dbReference>
<dbReference type="InterPro" id="IPR023405">
    <property type="entry name" value="Topo_IA_core_domain"/>
</dbReference>
<dbReference type="PANTHER" id="PTHR42785">
    <property type="entry name" value="DNA TOPOISOMERASE, TYPE IA, CORE"/>
    <property type="match status" value="1"/>
</dbReference>
<dbReference type="GO" id="GO:0006265">
    <property type="term" value="P:DNA topological change"/>
    <property type="evidence" value="ECO:0007669"/>
    <property type="project" value="InterPro"/>
</dbReference>
<reference evidence="9" key="1">
    <citation type="journal article" date="2020" name="Nature">
        <title>Giant virus diversity and host interactions through global metagenomics.</title>
        <authorList>
            <person name="Schulz F."/>
            <person name="Roux S."/>
            <person name="Paez-Espino D."/>
            <person name="Jungbluth S."/>
            <person name="Walsh D.A."/>
            <person name="Denef V.J."/>
            <person name="McMahon K.D."/>
            <person name="Konstantinidis K.T."/>
            <person name="Eloe-Fadrosh E.A."/>
            <person name="Kyrpides N.C."/>
            <person name="Woyke T."/>
        </authorList>
    </citation>
    <scope>NUCLEOTIDE SEQUENCE</scope>
    <source>
        <strain evidence="9">GVMAG-S-ERX555907-94</strain>
    </source>
</reference>
<dbReference type="Gene3D" id="1.10.290.10">
    <property type="entry name" value="Topoisomerase I, domain 4"/>
    <property type="match status" value="1"/>
</dbReference>
<dbReference type="Pfam" id="PF01751">
    <property type="entry name" value="Toprim"/>
    <property type="match status" value="1"/>
</dbReference>
<dbReference type="GO" id="GO:0003677">
    <property type="term" value="F:DNA binding"/>
    <property type="evidence" value="ECO:0007669"/>
    <property type="project" value="UniProtKB-KW"/>
</dbReference>
<keyword evidence="4" id="KW-0799">Topoisomerase</keyword>
<dbReference type="Gene3D" id="3.40.50.140">
    <property type="match status" value="1"/>
</dbReference>
<dbReference type="SUPFAM" id="SSF56712">
    <property type="entry name" value="Prokaryotic type I DNA topoisomerase"/>
    <property type="match status" value="1"/>
</dbReference>
<evidence type="ECO:0000256" key="4">
    <source>
        <dbReference type="ARBA" id="ARBA00023029"/>
    </source>
</evidence>
<evidence type="ECO:0000259" key="8">
    <source>
        <dbReference type="PROSITE" id="PS52039"/>
    </source>
</evidence>
<dbReference type="PROSITE" id="PS52039">
    <property type="entry name" value="TOPO_IA_2"/>
    <property type="match status" value="1"/>
</dbReference>
<comment type="similarity">
    <text evidence="2">Belongs to the type IA topoisomerase family.</text>
</comment>
<comment type="catalytic activity">
    <reaction evidence="1">
        <text>ATP-independent breakage of single-stranded DNA, followed by passage and rejoining.</text>
        <dbReference type="EC" id="5.6.2.1"/>
    </reaction>
</comment>
<dbReference type="InterPro" id="IPR003601">
    <property type="entry name" value="Topo_IA_2"/>
</dbReference>
<dbReference type="AlphaFoldDB" id="A0A6C0L3H8"/>
<sequence>MSYFFHSKFDTTNLVLSNLMSSILLITESPAKAKKIQTYLSNDYVVSSSCGHIRDLEKKKTKKYGDPNDFGIDVQNNFKPKYVILHDKKEIVKTLRKLSNNHKVIFAADDDREGEAIAWHTAKVLNTKISENNRILFREISKKAILESLKKPHKINMNEVNSQQARRIIDRLIGFRLSPCLWKHIQTDIYGLSAGRVQSALLNLLMEREDMIDSYEPEISLSIHGYFNKLGKCEYIITDQNEEDFDIPYIQRIFTILHKHRTMNVFKKNVSTEKTYPEKPFITSSLQRTSKKLLGLSVKKTMEIAQRLYESGHITYMRTDSTFISKEFQSKIQEKVIQEYGSEYFNIPHQKKVKGAQEAHEAVRITNIQKPDLDGIEKRLYDLIYERTITSHMKPAIYDVNTIHLQNEAINEYGYFIHRVRSLRFLGFKIVKNNEEISDENISIDLGDQFKIIYCESIEKPDNYPQYYDEGSMVDLLEKTGIGRPSTYSNIISTLDNRNYTTVSDIQEKEKEVMKIKVDEDGLISEEQLIAKGNLMKNKIRITSLGKKVLDYLRKNFMNIINKDFTINIEIDLDKIANGTIDHINIIRKVYDSFNSIVERQLKNGTKNLKYLGEKKGRELYFGEGPYGPYLQVRMNDQMKNISLSRYFKENNITKEMFSIHEATLLLKK</sequence>
<dbReference type="SMART" id="SM00436">
    <property type="entry name" value="TOP1Bc"/>
    <property type="match status" value="1"/>
</dbReference>
<evidence type="ECO:0000256" key="5">
    <source>
        <dbReference type="ARBA" id="ARBA00023125"/>
    </source>
</evidence>
<dbReference type="GO" id="GO:0003917">
    <property type="term" value="F:DNA topoisomerase type I (single strand cut, ATP-independent) activity"/>
    <property type="evidence" value="ECO:0007669"/>
    <property type="project" value="UniProtKB-EC"/>
</dbReference>
<feature type="domain" description="Topo IA-type catalytic" evidence="8">
    <location>
        <begin position="156"/>
        <end position="598"/>
    </location>
</feature>
<dbReference type="SMART" id="SM00493">
    <property type="entry name" value="TOPRIM"/>
    <property type="match status" value="1"/>
</dbReference>
<dbReference type="InterPro" id="IPR023406">
    <property type="entry name" value="Topo_IA_AS"/>
</dbReference>
<dbReference type="PRINTS" id="PR00417">
    <property type="entry name" value="PRTPISMRASEI"/>
</dbReference>
<dbReference type="CDD" id="cd00186">
    <property type="entry name" value="TOP1Ac"/>
    <property type="match status" value="1"/>
</dbReference>
<dbReference type="EMBL" id="MN741028">
    <property type="protein sequence ID" value="QHU23410.1"/>
    <property type="molecule type" value="Genomic_DNA"/>
</dbReference>
<evidence type="ECO:0000256" key="2">
    <source>
        <dbReference type="ARBA" id="ARBA00009446"/>
    </source>
</evidence>
<evidence type="ECO:0000256" key="3">
    <source>
        <dbReference type="ARBA" id="ARBA00012891"/>
    </source>
</evidence>
<feature type="domain" description="Toprim" evidence="7">
    <location>
        <begin position="22"/>
        <end position="140"/>
    </location>
</feature>
<dbReference type="InterPro" id="IPR003602">
    <property type="entry name" value="Topo_IA_DNA-bd_dom"/>
</dbReference>
<dbReference type="InterPro" id="IPR013826">
    <property type="entry name" value="Topo_IA_cen_sub3"/>
</dbReference>
<proteinExistence type="inferred from homology"/>
<organism evidence="9">
    <name type="scientific">viral metagenome</name>
    <dbReference type="NCBI Taxonomy" id="1070528"/>
    <lineage>
        <taxon>unclassified sequences</taxon>
        <taxon>metagenomes</taxon>
        <taxon>organismal metagenomes</taxon>
    </lineage>
</organism>
<dbReference type="PROSITE" id="PS00396">
    <property type="entry name" value="TOPO_IA_1"/>
    <property type="match status" value="1"/>
</dbReference>
<keyword evidence="6" id="KW-0413">Isomerase</keyword>